<gene>
    <name evidence="3" type="ORF">KFK09_028025</name>
</gene>
<evidence type="ECO:0000256" key="1">
    <source>
        <dbReference type="ARBA" id="ARBA00022723"/>
    </source>
</evidence>
<dbReference type="PANTHER" id="PTHR22814:SF294">
    <property type="entry name" value="HEAVY METAL-ASSOCIATED ISOPRENYLATED PLANT PROTEIN 27"/>
    <property type="match status" value="1"/>
</dbReference>
<dbReference type="InterPro" id="IPR036163">
    <property type="entry name" value="HMA_dom_sf"/>
</dbReference>
<dbReference type="InterPro" id="IPR006121">
    <property type="entry name" value="HMA_dom"/>
</dbReference>
<evidence type="ECO:0000313" key="4">
    <source>
        <dbReference type="Proteomes" id="UP000829196"/>
    </source>
</evidence>
<evidence type="ECO:0000259" key="2">
    <source>
        <dbReference type="PROSITE" id="PS50846"/>
    </source>
</evidence>
<dbReference type="CDD" id="cd00371">
    <property type="entry name" value="HMA"/>
    <property type="match status" value="1"/>
</dbReference>
<protein>
    <recommendedName>
        <fullName evidence="2">HMA domain-containing protein</fullName>
    </recommendedName>
</protein>
<comment type="caution">
    <text evidence="3">The sequence shown here is derived from an EMBL/GenBank/DDBJ whole genome shotgun (WGS) entry which is preliminary data.</text>
</comment>
<reference evidence="3" key="1">
    <citation type="journal article" date="2022" name="Front. Genet.">
        <title>Chromosome-Scale Assembly of the Dendrobium nobile Genome Provides Insights Into the Molecular Mechanism of the Biosynthesis of the Medicinal Active Ingredient of Dendrobium.</title>
        <authorList>
            <person name="Xu Q."/>
            <person name="Niu S.-C."/>
            <person name="Li K.-L."/>
            <person name="Zheng P.-J."/>
            <person name="Zhang X.-J."/>
            <person name="Jia Y."/>
            <person name="Liu Y."/>
            <person name="Niu Y.-X."/>
            <person name="Yu L.-H."/>
            <person name="Chen D.-F."/>
            <person name="Zhang G.-Q."/>
        </authorList>
    </citation>
    <scope>NUCLEOTIDE SEQUENCE</scope>
    <source>
        <tissue evidence="3">Leaf</tissue>
    </source>
</reference>
<dbReference type="Pfam" id="PF00403">
    <property type="entry name" value="HMA"/>
    <property type="match status" value="1"/>
</dbReference>
<feature type="domain" description="HMA" evidence="2">
    <location>
        <begin position="27"/>
        <end position="90"/>
    </location>
</feature>
<keyword evidence="4" id="KW-1185">Reference proteome</keyword>
<organism evidence="3 4">
    <name type="scientific">Dendrobium nobile</name>
    <name type="common">Orchid</name>
    <dbReference type="NCBI Taxonomy" id="94219"/>
    <lineage>
        <taxon>Eukaryota</taxon>
        <taxon>Viridiplantae</taxon>
        <taxon>Streptophyta</taxon>
        <taxon>Embryophyta</taxon>
        <taxon>Tracheophyta</taxon>
        <taxon>Spermatophyta</taxon>
        <taxon>Magnoliopsida</taxon>
        <taxon>Liliopsida</taxon>
        <taxon>Asparagales</taxon>
        <taxon>Orchidaceae</taxon>
        <taxon>Epidendroideae</taxon>
        <taxon>Malaxideae</taxon>
        <taxon>Dendrobiinae</taxon>
        <taxon>Dendrobium</taxon>
    </lineage>
</organism>
<dbReference type="PROSITE" id="PS50846">
    <property type="entry name" value="HMA_2"/>
    <property type="match status" value="1"/>
</dbReference>
<dbReference type="AlphaFoldDB" id="A0A8T3A1F1"/>
<dbReference type="PANTHER" id="PTHR22814">
    <property type="entry name" value="COPPER TRANSPORT PROTEIN ATOX1-RELATED"/>
    <property type="match status" value="1"/>
</dbReference>
<sequence length="156" mass="17843">MGVLTYLSELYSDFTDSLNNKKERKQFQMVEIKIRLDCEGCEKRARHSVKGMKGVTKVEVEAKESKMTVYGFVDPKKVLKRVRRKTKKAAVMWPYVKHDLVYHPYIAGAYDKKAPPGYVLNVNDDPNIGQLARASSLEERYATAFSDENPNSCNVM</sequence>
<evidence type="ECO:0000313" key="3">
    <source>
        <dbReference type="EMBL" id="KAI0488198.1"/>
    </source>
</evidence>
<name>A0A8T3A1F1_DENNO</name>
<dbReference type="SUPFAM" id="SSF55008">
    <property type="entry name" value="HMA, heavy metal-associated domain"/>
    <property type="match status" value="1"/>
</dbReference>
<dbReference type="Gene3D" id="3.30.70.100">
    <property type="match status" value="1"/>
</dbReference>
<dbReference type="Proteomes" id="UP000829196">
    <property type="component" value="Unassembled WGS sequence"/>
</dbReference>
<dbReference type="OrthoDB" id="666972at2759"/>
<keyword evidence="1" id="KW-0479">Metal-binding</keyword>
<proteinExistence type="predicted"/>
<dbReference type="EMBL" id="JAGYWB010000019">
    <property type="protein sequence ID" value="KAI0488198.1"/>
    <property type="molecule type" value="Genomic_DNA"/>
</dbReference>
<dbReference type="GO" id="GO:0046872">
    <property type="term" value="F:metal ion binding"/>
    <property type="evidence" value="ECO:0007669"/>
    <property type="project" value="UniProtKB-KW"/>
</dbReference>
<accession>A0A8T3A1F1</accession>
<dbReference type="SMR" id="A0A8T3A1F1"/>